<feature type="transmembrane region" description="Helical" evidence="1">
    <location>
        <begin position="14"/>
        <end position="34"/>
    </location>
</feature>
<evidence type="ECO:0000313" key="3">
    <source>
        <dbReference type="Proteomes" id="UP000033882"/>
    </source>
</evidence>
<accession>A0A0G1U6C9</accession>
<name>A0A0G1U6C9_9BACT</name>
<dbReference type="Proteomes" id="UP000033882">
    <property type="component" value="Unassembled WGS sequence"/>
</dbReference>
<sequence>MKIEWNKVTWYSKVAAVILGVGILLLGMYIGVMYQRGLDAIELVGQLELDQPAIAQKKTVSVYGFEQIGNIKNMATGDVEEDIWVLIYERPGESALTKGLIFTTNSRCVIRGNEGFCNTAEIEQGNRVMVMGALTGGGVVIVERLEVR</sequence>
<protein>
    <submittedName>
        <fullName evidence="2">Uncharacterized protein</fullName>
    </submittedName>
</protein>
<keyword evidence="1" id="KW-0472">Membrane</keyword>
<comment type="caution">
    <text evidence="2">The sequence shown here is derived from an EMBL/GenBank/DDBJ whole genome shotgun (WGS) entry which is preliminary data.</text>
</comment>
<gene>
    <name evidence="2" type="ORF">UY19_C0011G0042</name>
</gene>
<dbReference type="AlphaFoldDB" id="A0A0G1U6C9"/>
<organism evidence="2 3">
    <name type="scientific">Candidatus Wolfebacteria bacterium GW2011_GWA2_47_9b</name>
    <dbReference type="NCBI Taxonomy" id="1619005"/>
    <lineage>
        <taxon>Bacteria</taxon>
        <taxon>Candidatus Wolfeibacteriota</taxon>
    </lineage>
</organism>
<keyword evidence="1" id="KW-0812">Transmembrane</keyword>
<dbReference type="EMBL" id="LCPB01000011">
    <property type="protein sequence ID" value="KKU89637.1"/>
    <property type="molecule type" value="Genomic_DNA"/>
</dbReference>
<proteinExistence type="predicted"/>
<evidence type="ECO:0000313" key="2">
    <source>
        <dbReference type="EMBL" id="KKU89637.1"/>
    </source>
</evidence>
<keyword evidence="1" id="KW-1133">Transmembrane helix</keyword>
<evidence type="ECO:0000256" key="1">
    <source>
        <dbReference type="SAM" id="Phobius"/>
    </source>
</evidence>
<reference evidence="2 3" key="1">
    <citation type="journal article" date="2015" name="Nature">
        <title>rRNA introns, odd ribosomes, and small enigmatic genomes across a large radiation of phyla.</title>
        <authorList>
            <person name="Brown C.T."/>
            <person name="Hug L.A."/>
            <person name="Thomas B.C."/>
            <person name="Sharon I."/>
            <person name="Castelle C.J."/>
            <person name="Singh A."/>
            <person name="Wilkins M.J."/>
            <person name="Williams K.H."/>
            <person name="Banfield J.F."/>
        </authorList>
    </citation>
    <scope>NUCLEOTIDE SEQUENCE [LARGE SCALE GENOMIC DNA]</scope>
</reference>